<dbReference type="InterPro" id="IPR004381">
    <property type="entry name" value="Glycerate_kinase"/>
</dbReference>
<protein>
    <submittedName>
        <fullName evidence="5">Glycerate kinase</fullName>
        <ecNumber evidence="5">2.7.1.31</ecNumber>
    </submittedName>
</protein>
<dbReference type="Proteomes" id="UP001336020">
    <property type="component" value="Unassembled WGS sequence"/>
</dbReference>
<keyword evidence="2 4" id="KW-0808">Transferase</keyword>
<comment type="similarity">
    <text evidence="1 4">Belongs to the glycerate kinase type-1 family.</text>
</comment>
<dbReference type="SUPFAM" id="SSF110738">
    <property type="entry name" value="Glycerate kinase I"/>
    <property type="match status" value="1"/>
</dbReference>
<dbReference type="EC" id="2.7.1.31" evidence="5"/>
<dbReference type="Gene3D" id="3.40.50.10350">
    <property type="entry name" value="Glycerate kinase, domain 1"/>
    <property type="match status" value="1"/>
</dbReference>
<sequence>MALKVPHRILVAPSGFKESLDAPSVASAIAIGVRRALPGVAVDTVPIPDGGEGTAKILAEATGGTLVPATVTGPVGEPVVAQWARLGGASTGTAVVEMASAAGLRLVPGDRRDPGATTTRGVGELIAAALDDGFRRIVIGCGDSGTSDGGAGALWALGVRILDRDGGVLPDGGRHLVRADRLDLDALHPALADTEIVLACNTHNVLCGARGVAPVFGPQKGATPTQVDELSAALDRWAGVLEQHCTTDGFDIRTGPGTGASGGLGAGLAALAGARIASRFDVLLDSGLSGIDLDALVARADLIITAEGSIDFQTPHGKVPAEIARRAQQVGVPVLALAGSLGRGAPDVHDVGIGAIASIIPVPMKLEDAVANGHDLLVEAAARSMRLLMLGSAVACRSKGRGKKNKRRVAAVAAA</sequence>
<dbReference type="InterPro" id="IPR018193">
    <property type="entry name" value="Glyc_kinase_flavodox-like_fold"/>
</dbReference>
<evidence type="ECO:0000256" key="3">
    <source>
        <dbReference type="ARBA" id="ARBA00022777"/>
    </source>
</evidence>
<dbReference type="PANTHER" id="PTHR21599:SF0">
    <property type="entry name" value="GLYCERATE KINASE"/>
    <property type="match status" value="1"/>
</dbReference>
<comment type="caution">
    <text evidence="5">The sequence shown here is derived from an EMBL/GenBank/DDBJ whole genome shotgun (WGS) entry which is preliminary data.</text>
</comment>
<proteinExistence type="inferred from homology"/>
<dbReference type="Pfam" id="PF02595">
    <property type="entry name" value="Gly_kinase"/>
    <property type="match status" value="1"/>
</dbReference>
<evidence type="ECO:0000256" key="1">
    <source>
        <dbReference type="ARBA" id="ARBA00006284"/>
    </source>
</evidence>
<evidence type="ECO:0000313" key="5">
    <source>
        <dbReference type="EMBL" id="MEE2056178.1"/>
    </source>
</evidence>
<dbReference type="NCBIfam" id="TIGR00045">
    <property type="entry name" value="glycerate kinase"/>
    <property type="match status" value="1"/>
</dbReference>
<dbReference type="GO" id="GO:0008887">
    <property type="term" value="F:glycerate kinase activity"/>
    <property type="evidence" value="ECO:0007669"/>
    <property type="project" value="UniProtKB-EC"/>
</dbReference>
<dbReference type="Gene3D" id="3.90.1510.10">
    <property type="entry name" value="Glycerate kinase, domain 2"/>
    <property type="match status" value="1"/>
</dbReference>
<dbReference type="InterPro" id="IPR018197">
    <property type="entry name" value="Glycerate_kinase_RE-like"/>
</dbReference>
<keyword evidence="6" id="KW-1185">Reference proteome</keyword>
<dbReference type="PANTHER" id="PTHR21599">
    <property type="entry name" value="GLYCERATE KINASE"/>
    <property type="match status" value="1"/>
</dbReference>
<dbReference type="PIRSF" id="PIRSF006078">
    <property type="entry name" value="GlxK"/>
    <property type="match status" value="1"/>
</dbReference>
<dbReference type="EMBL" id="JAUTXY010000001">
    <property type="protein sequence ID" value="MEE2056178.1"/>
    <property type="molecule type" value="Genomic_DNA"/>
</dbReference>
<dbReference type="RefSeq" id="WP_330131480.1">
    <property type="nucleotide sequence ID" value="NZ_JAUTXY010000001.1"/>
</dbReference>
<evidence type="ECO:0000256" key="2">
    <source>
        <dbReference type="ARBA" id="ARBA00022679"/>
    </source>
</evidence>
<evidence type="ECO:0000256" key="4">
    <source>
        <dbReference type="PIRNR" id="PIRNR006078"/>
    </source>
</evidence>
<dbReference type="InterPro" id="IPR036129">
    <property type="entry name" value="Glycerate_kinase_sf"/>
</dbReference>
<name>A0ABU7L3V6_9NOCA</name>
<organism evidence="5 6">
    <name type="scientific">Rhodococcus artemisiae</name>
    <dbReference type="NCBI Taxonomy" id="714159"/>
    <lineage>
        <taxon>Bacteria</taxon>
        <taxon>Bacillati</taxon>
        <taxon>Actinomycetota</taxon>
        <taxon>Actinomycetes</taxon>
        <taxon>Mycobacteriales</taxon>
        <taxon>Nocardiaceae</taxon>
        <taxon>Rhodococcus</taxon>
    </lineage>
</organism>
<accession>A0ABU7L3V6</accession>
<evidence type="ECO:0000313" key="6">
    <source>
        <dbReference type="Proteomes" id="UP001336020"/>
    </source>
</evidence>
<gene>
    <name evidence="5" type="ORF">Q7514_01375</name>
</gene>
<keyword evidence="3 4" id="KW-0418">Kinase</keyword>
<reference evidence="5 6" key="1">
    <citation type="submission" date="2023-07" db="EMBL/GenBank/DDBJ databases">
        <authorList>
            <person name="Girao M."/>
            <person name="Carvalho M.F."/>
        </authorList>
    </citation>
    <scope>NUCLEOTIDE SEQUENCE [LARGE SCALE GENOMIC DNA]</scope>
    <source>
        <strain evidence="5 6">YIM65754</strain>
    </source>
</reference>